<dbReference type="PRINTS" id="PR00385">
    <property type="entry name" value="P450"/>
</dbReference>
<evidence type="ECO:0000313" key="13">
    <source>
        <dbReference type="EMBL" id="CAI0463430.1"/>
    </source>
</evidence>
<evidence type="ECO:0000256" key="3">
    <source>
        <dbReference type="ARBA" id="ARBA00022617"/>
    </source>
</evidence>
<dbReference type="GO" id="GO:0016020">
    <property type="term" value="C:membrane"/>
    <property type="evidence" value="ECO:0007669"/>
    <property type="project" value="UniProtKB-SubCell"/>
</dbReference>
<protein>
    <recommendedName>
        <fullName evidence="15">Cytochrome P450</fullName>
    </recommendedName>
</protein>
<gene>
    <name evidence="13" type="ORF">LITE_LOCUS35763</name>
</gene>
<comment type="similarity">
    <text evidence="2 12">Belongs to the cytochrome P450 family.</text>
</comment>
<evidence type="ECO:0000256" key="8">
    <source>
        <dbReference type="ARBA" id="ARBA00023004"/>
    </source>
</evidence>
<keyword evidence="6" id="KW-1133">Transmembrane helix</keyword>
<evidence type="ECO:0000256" key="1">
    <source>
        <dbReference type="ARBA" id="ARBA00004167"/>
    </source>
</evidence>
<keyword evidence="3 11" id="KW-0349">Heme</keyword>
<keyword evidence="14" id="KW-1185">Reference proteome</keyword>
<evidence type="ECO:0000256" key="5">
    <source>
        <dbReference type="ARBA" id="ARBA00022723"/>
    </source>
</evidence>
<dbReference type="PRINTS" id="PR00463">
    <property type="entry name" value="EP450I"/>
</dbReference>
<dbReference type="GO" id="GO:0004497">
    <property type="term" value="F:monooxygenase activity"/>
    <property type="evidence" value="ECO:0007669"/>
    <property type="project" value="UniProtKB-KW"/>
</dbReference>
<comment type="subcellular location">
    <subcellularLocation>
        <location evidence="1">Membrane</location>
        <topology evidence="1">Single-pass membrane protein</topology>
    </subcellularLocation>
</comment>
<organism evidence="13 14">
    <name type="scientific">Linum tenue</name>
    <dbReference type="NCBI Taxonomy" id="586396"/>
    <lineage>
        <taxon>Eukaryota</taxon>
        <taxon>Viridiplantae</taxon>
        <taxon>Streptophyta</taxon>
        <taxon>Embryophyta</taxon>
        <taxon>Tracheophyta</taxon>
        <taxon>Spermatophyta</taxon>
        <taxon>Magnoliopsida</taxon>
        <taxon>eudicotyledons</taxon>
        <taxon>Gunneridae</taxon>
        <taxon>Pentapetalae</taxon>
        <taxon>rosids</taxon>
        <taxon>fabids</taxon>
        <taxon>Malpighiales</taxon>
        <taxon>Linaceae</taxon>
        <taxon>Linum</taxon>
    </lineage>
</organism>
<evidence type="ECO:0000256" key="9">
    <source>
        <dbReference type="ARBA" id="ARBA00023033"/>
    </source>
</evidence>
<dbReference type="Proteomes" id="UP001154282">
    <property type="component" value="Unassembled WGS sequence"/>
</dbReference>
<feature type="binding site" description="axial binding residue" evidence="11">
    <location>
        <position position="470"/>
    </location>
    <ligand>
        <name>heme</name>
        <dbReference type="ChEBI" id="CHEBI:30413"/>
    </ligand>
    <ligandPart>
        <name>Fe</name>
        <dbReference type="ChEBI" id="CHEBI:18248"/>
    </ligandPart>
</feature>
<accession>A0AAV0NY18</accession>
<dbReference type="GO" id="GO:0020037">
    <property type="term" value="F:heme binding"/>
    <property type="evidence" value="ECO:0007669"/>
    <property type="project" value="InterPro"/>
</dbReference>
<evidence type="ECO:0000256" key="4">
    <source>
        <dbReference type="ARBA" id="ARBA00022692"/>
    </source>
</evidence>
<evidence type="ECO:0008006" key="15">
    <source>
        <dbReference type="Google" id="ProtNLM"/>
    </source>
</evidence>
<evidence type="ECO:0000256" key="10">
    <source>
        <dbReference type="ARBA" id="ARBA00023136"/>
    </source>
</evidence>
<dbReference type="GO" id="GO:0005506">
    <property type="term" value="F:iron ion binding"/>
    <property type="evidence" value="ECO:0007669"/>
    <property type="project" value="InterPro"/>
</dbReference>
<name>A0AAV0NY18_9ROSI</name>
<dbReference type="Pfam" id="PF00067">
    <property type="entry name" value="p450"/>
    <property type="match status" value="1"/>
</dbReference>
<dbReference type="PANTHER" id="PTHR24282">
    <property type="entry name" value="CYTOCHROME P450 FAMILY MEMBER"/>
    <property type="match status" value="1"/>
</dbReference>
<dbReference type="Gene3D" id="1.10.630.10">
    <property type="entry name" value="Cytochrome P450"/>
    <property type="match status" value="1"/>
</dbReference>
<keyword evidence="10" id="KW-0472">Membrane</keyword>
<comment type="caution">
    <text evidence="13">The sequence shown here is derived from an EMBL/GenBank/DDBJ whole genome shotgun (WGS) entry which is preliminary data.</text>
</comment>
<keyword evidence="4" id="KW-0812">Transmembrane</keyword>
<evidence type="ECO:0000313" key="14">
    <source>
        <dbReference type="Proteomes" id="UP001154282"/>
    </source>
</evidence>
<proteinExistence type="inferred from homology"/>
<keyword evidence="5 11" id="KW-0479">Metal-binding</keyword>
<sequence length="522" mass="59438">MNLLPTYLLLISAASAYIVYAVIQFLHKVIWQPLQTQRFLNSQGLKGPPYTFLLGNAKQLIQLREEALAKSMPSLSHDIAHRVISHVSLWSKQYGKNFVFWIGPRAQMVLGDPDLIKEVLSNKARIFSKSDLYFPYLQKIFGQGLAISEGEKWIKVRKIADFALHGDNLKSMVPDMIASAEMMLERWMMKEGKEIEVHEEFRILSSEVISRTAFGSSFKEGQHIFGMLNELMILSDRNTFKMSLPIIRWCCSDLFKTKDEKDAIRLVQRIADSIMEMVKNRQEKVKNREVDGFGKDYLGLLLKAYHDEGHSMKISADQLVDECKTLYVAGQETTNTLLSWMILLLSIHQEWQEEARREVLRVFGPDKTPDSDGITRLKLMGMIINETLRLYSPVFAGFMRVVDKETRLGKFDLPVGVQLHIPIMAIHHDPDIWGEDVHLFKPDRFSEGVAKATNNNPSAFMPFGMGPHTCAGFNFATNEAKITIAMILQRFTFSLSPGYVHSPFPVLAVRPEKGVQVIINAL</sequence>
<evidence type="ECO:0000256" key="2">
    <source>
        <dbReference type="ARBA" id="ARBA00010617"/>
    </source>
</evidence>
<evidence type="ECO:0000256" key="11">
    <source>
        <dbReference type="PIRSR" id="PIRSR602401-1"/>
    </source>
</evidence>
<dbReference type="PROSITE" id="PS00086">
    <property type="entry name" value="CYTOCHROME_P450"/>
    <property type="match status" value="1"/>
</dbReference>
<evidence type="ECO:0000256" key="12">
    <source>
        <dbReference type="RuleBase" id="RU000461"/>
    </source>
</evidence>
<dbReference type="EMBL" id="CAMGYJ010000008">
    <property type="protein sequence ID" value="CAI0463430.1"/>
    <property type="molecule type" value="Genomic_DNA"/>
</dbReference>
<keyword evidence="9 12" id="KW-0503">Monooxygenase</keyword>
<dbReference type="InterPro" id="IPR017972">
    <property type="entry name" value="Cyt_P450_CS"/>
</dbReference>
<dbReference type="InterPro" id="IPR002401">
    <property type="entry name" value="Cyt_P450_E_grp-I"/>
</dbReference>
<dbReference type="InterPro" id="IPR036396">
    <property type="entry name" value="Cyt_P450_sf"/>
</dbReference>
<dbReference type="AlphaFoldDB" id="A0AAV0NY18"/>
<evidence type="ECO:0000256" key="7">
    <source>
        <dbReference type="ARBA" id="ARBA00023002"/>
    </source>
</evidence>
<comment type="cofactor">
    <cofactor evidence="11">
        <name>heme</name>
        <dbReference type="ChEBI" id="CHEBI:30413"/>
    </cofactor>
</comment>
<dbReference type="GO" id="GO:0016705">
    <property type="term" value="F:oxidoreductase activity, acting on paired donors, with incorporation or reduction of molecular oxygen"/>
    <property type="evidence" value="ECO:0007669"/>
    <property type="project" value="InterPro"/>
</dbReference>
<dbReference type="PANTHER" id="PTHR24282:SF20">
    <property type="entry name" value="CYTOCHROME P450 CYP749A22-LIKE"/>
    <property type="match status" value="1"/>
</dbReference>
<dbReference type="SUPFAM" id="SSF48264">
    <property type="entry name" value="Cytochrome P450"/>
    <property type="match status" value="1"/>
</dbReference>
<keyword evidence="8 11" id="KW-0408">Iron</keyword>
<dbReference type="InterPro" id="IPR050665">
    <property type="entry name" value="Cytochrome_P450_Monooxygen"/>
</dbReference>
<keyword evidence="7 12" id="KW-0560">Oxidoreductase</keyword>
<dbReference type="InterPro" id="IPR001128">
    <property type="entry name" value="Cyt_P450"/>
</dbReference>
<reference evidence="13" key="1">
    <citation type="submission" date="2022-08" db="EMBL/GenBank/DDBJ databases">
        <authorList>
            <person name="Gutierrez-Valencia J."/>
        </authorList>
    </citation>
    <scope>NUCLEOTIDE SEQUENCE</scope>
</reference>
<evidence type="ECO:0000256" key="6">
    <source>
        <dbReference type="ARBA" id="ARBA00022989"/>
    </source>
</evidence>